<organism evidence="1 2">
    <name type="scientific">Leptospira interrogans str. 2006001854</name>
    <dbReference type="NCBI Taxonomy" id="1001590"/>
    <lineage>
        <taxon>Bacteria</taxon>
        <taxon>Pseudomonadati</taxon>
        <taxon>Spirochaetota</taxon>
        <taxon>Spirochaetia</taxon>
        <taxon>Leptospirales</taxon>
        <taxon>Leptospiraceae</taxon>
        <taxon>Leptospira</taxon>
    </lineage>
</organism>
<protein>
    <submittedName>
        <fullName evidence="1">Uncharacterized protein</fullName>
    </submittedName>
</protein>
<proteinExistence type="predicted"/>
<evidence type="ECO:0000313" key="2">
    <source>
        <dbReference type="Proteomes" id="UP000012128"/>
    </source>
</evidence>
<name>M6GSN8_LEPIR</name>
<dbReference type="Proteomes" id="UP000012128">
    <property type="component" value="Unassembled WGS sequence"/>
</dbReference>
<reference evidence="1 2" key="1">
    <citation type="submission" date="2013-01" db="EMBL/GenBank/DDBJ databases">
        <authorList>
            <person name="Harkins D.M."/>
            <person name="Durkin A.S."/>
            <person name="Brinkac L.M."/>
            <person name="Haft D.H."/>
            <person name="Selengut J.D."/>
            <person name="Sanka R."/>
            <person name="DePew J."/>
            <person name="Purushe J."/>
            <person name="Hospenthal D.R."/>
            <person name="Murray C.K."/>
            <person name="Pimentel G."/>
            <person name="Wasfy M."/>
            <person name="Parker T."/>
            <person name="Miller R.S."/>
            <person name="Vinetz J.M."/>
            <person name="Sutton G.G."/>
            <person name="Nierman W.C."/>
            <person name="Fouts D.E."/>
        </authorList>
    </citation>
    <scope>NUCLEOTIDE SEQUENCE [LARGE SCALE GENOMIC DNA]</scope>
    <source>
        <strain evidence="1 2">2006001854</strain>
    </source>
</reference>
<evidence type="ECO:0000313" key="1">
    <source>
        <dbReference type="EMBL" id="EMM81926.1"/>
    </source>
</evidence>
<gene>
    <name evidence="1" type="ORF">LEP1GSC037_1328</name>
</gene>
<dbReference type="AntiFam" id="ANF00049">
    <property type="entry name" value="Contained within insertion sequence ISlin1"/>
</dbReference>
<accession>M6GSN8</accession>
<sequence length="93" mass="10939">MDRRSGLKKAHFSSVPINESFYLQKVCFSDREKFSEPYRLPKIEKTQHNALYESCCGVGTKFYRRFCRNSDRFILRSNTCGVGDEFVETTAFY</sequence>
<comment type="caution">
    <text evidence="1">The sequence shown here is derived from an EMBL/GenBank/DDBJ whole genome shotgun (WGS) entry which is preliminary data.</text>
</comment>
<dbReference type="AlphaFoldDB" id="M6GSN8"/>
<dbReference type="EMBL" id="AFLW02000100">
    <property type="protein sequence ID" value="EMM81926.1"/>
    <property type="molecule type" value="Genomic_DNA"/>
</dbReference>